<dbReference type="PANTHER" id="PTHR43395">
    <property type="entry name" value="SENSOR HISTIDINE KINASE CHEA"/>
    <property type="match status" value="1"/>
</dbReference>
<comment type="subcellular location">
    <subcellularLocation>
        <location evidence="2">Cytoplasm</location>
    </subcellularLocation>
</comment>
<evidence type="ECO:0000256" key="3">
    <source>
        <dbReference type="ARBA" id="ARBA00012438"/>
    </source>
</evidence>
<keyword evidence="5" id="KW-0963">Cytoplasm</keyword>
<dbReference type="FunFam" id="3.30.565.10:FF:000016">
    <property type="entry name" value="Chemotaxis protein CheA, putative"/>
    <property type="match status" value="1"/>
</dbReference>
<evidence type="ECO:0000256" key="12">
    <source>
        <dbReference type="ARBA" id="ARBA00023012"/>
    </source>
</evidence>
<dbReference type="InterPro" id="IPR036641">
    <property type="entry name" value="HPT_dom_sf"/>
</dbReference>
<sequence>MNEFHNATYLGVFLDEMEEQLQCLDAALLTLESDSGKEETIQTIFRAAHTLKGSSAVMGFQRLNELTHQMESVFDLIRNGQLKVTSELLNILFDCVDYIKQLRQSILGGEMTEGETEPLLKRLEAVRDLPVLPSESCEQEVSREENKETFTSSIAFNEVQKDQIQSALINGYDAMAIYVQLSKEAAMKYVRAKLVHINLQELGEVVVCSPELELLETDEQFNGTIVYILITQEIQKVILHSLNQVSQIDSVNIVAITDQNLDTIRIVRDALVIETTKAEVEVSETGRSESKVEGRVESKVQVTQTVRVDVERLEGLLNLVGELIIDNTRLRSIRAKLTEHFKDNGDVAILNDISNHLSTVVADLQEGMMKTRMLPIEHLFGRFPRMVRDLAQKANKEIELIIEGKETELDRTLIEEISDPLIHILRNSADHGLELPDERAKLGKSRKGTIILRASHQGNMIVITIADDGKGIDVEKVKEMAVRKGFVTEEEVNQMTDKELTFLIFRSGVSTANQVTDLSGRGVGMDIVKSHIEKLNGVIDIETVPNEGTVFTIKLPLTLAIIRSLLVKFGTSTFAIPLVNVIEIFRLQVADIRLVQGKEVCMFRDQVLPLVRLHNKLNVQEDTEQNKDRLFVVIVGVADKRVCLIVDQTIGNHEIVIKPLGSYIGNVPFIAGSTILGDGYVAHILDVGSIAREVGSYYEKKVLDAREEAQLESRNKKYVTFQLADMKFGIAISKMKEIVPVPEIHSLVSAAPNVLGMINLRGLLLPVYDLRRRLGMENIETSAKSRILICEVSGHEVGLMVDEVTEVSRLSEAELEEAPDHVLRNSDFLEAIYKKEQQFILLLNLEKMLNLEYSKKKEAG</sequence>
<evidence type="ECO:0000256" key="1">
    <source>
        <dbReference type="ARBA" id="ARBA00000085"/>
    </source>
</evidence>
<evidence type="ECO:0000256" key="5">
    <source>
        <dbReference type="ARBA" id="ARBA00022490"/>
    </source>
</evidence>
<dbReference type="PROSITE" id="PS50109">
    <property type="entry name" value="HIS_KIN"/>
    <property type="match status" value="1"/>
</dbReference>
<dbReference type="SUPFAM" id="SSF50341">
    <property type="entry name" value="CheW-like"/>
    <property type="match status" value="2"/>
</dbReference>
<dbReference type="SMART" id="SM01231">
    <property type="entry name" value="H-kinase_dim"/>
    <property type="match status" value="1"/>
</dbReference>
<dbReference type="GO" id="GO:0005524">
    <property type="term" value="F:ATP binding"/>
    <property type="evidence" value="ECO:0007669"/>
    <property type="project" value="UniProtKB-KW"/>
</dbReference>
<evidence type="ECO:0000256" key="13">
    <source>
        <dbReference type="ARBA" id="ARBA00035100"/>
    </source>
</evidence>
<dbReference type="InterPro" id="IPR037006">
    <property type="entry name" value="CheA-like_homodim_sf"/>
</dbReference>
<gene>
    <name evidence="18" type="ORF">GJB61_00180</name>
</gene>
<dbReference type="InterPro" id="IPR036061">
    <property type="entry name" value="CheW-like_dom_sf"/>
</dbReference>
<evidence type="ECO:0000256" key="9">
    <source>
        <dbReference type="ARBA" id="ARBA00022741"/>
    </source>
</evidence>
<organism evidence="18 19">
    <name type="scientific">Paenibacillus monticola</name>
    <dbReference type="NCBI Taxonomy" id="2666075"/>
    <lineage>
        <taxon>Bacteria</taxon>
        <taxon>Bacillati</taxon>
        <taxon>Bacillota</taxon>
        <taxon>Bacilli</taxon>
        <taxon>Bacillales</taxon>
        <taxon>Paenibacillaceae</taxon>
        <taxon>Paenibacillus</taxon>
    </lineage>
</organism>
<dbReference type="InterPro" id="IPR004358">
    <property type="entry name" value="Sig_transdc_His_kin-like_C"/>
</dbReference>
<accession>A0A7X2H0T1</accession>
<feature type="domain" description="Histidine kinase" evidence="15">
    <location>
        <begin position="301"/>
        <end position="559"/>
    </location>
</feature>
<dbReference type="Pfam" id="PF02895">
    <property type="entry name" value="H-kinase_dim"/>
    <property type="match status" value="1"/>
</dbReference>
<keyword evidence="9" id="KW-0547">Nucleotide-binding</keyword>
<feature type="modified residue" description="Phosphohistidine" evidence="14">
    <location>
        <position position="49"/>
    </location>
</feature>
<evidence type="ECO:0000256" key="10">
    <source>
        <dbReference type="ARBA" id="ARBA00022777"/>
    </source>
</evidence>
<evidence type="ECO:0000256" key="2">
    <source>
        <dbReference type="ARBA" id="ARBA00004496"/>
    </source>
</evidence>
<keyword evidence="6" id="KW-0145">Chemotaxis</keyword>
<dbReference type="InterPro" id="IPR037052">
    <property type="entry name" value="CheA-like_P2_sf"/>
</dbReference>
<keyword evidence="11" id="KW-0067">ATP-binding</keyword>
<evidence type="ECO:0000256" key="6">
    <source>
        <dbReference type="ARBA" id="ARBA00022500"/>
    </source>
</evidence>
<evidence type="ECO:0000256" key="14">
    <source>
        <dbReference type="PROSITE-ProRule" id="PRU00110"/>
    </source>
</evidence>
<proteinExistence type="predicted"/>
<dbReference type="AlphaFoldDB" id="A0A7X2H0T1"/>
<evidence type="ECO:0000313" key="18">
    <source>
        <dbReference type="EMBL" id="MRN51425.1"/>
    </source>
</evidence>
<dbReference type="InterPro" id="IPR035891">
    <property type="entry name" value="CheY-binding_CheA"/>
</dbReference>
<keyword evidence="8" id="KW-0808">Transferase</keyword>
<dbReference type="InterPro" id="IPR008207">
    <property type="entry name" value="Sig_transdc_His_kin_Hpt_dom"/>
</dbReference>
<keyword evidence="12" id="KW-0902">Two-component regulatory system</keyword>
<evidence type="ECO:0000259" key="16">
    <source>
        <dbReference type="PROSITE" id="PS50851"/>
    </source>
</evidence>
<dbReference type="CDD" id="cd00088">
    <property type="entry name" value="HPT"/>
    <property type="match status" value="1"/>
</dbReference>
<dbReference type="InterPro" id="IPR002545">
    <property type="entry name" value="CheW-lke_dom"/>
</dbReference>
<feature type="domain" description="CheW-like" evidence="16">
    <location>
        <begin position="561"/>
        <end position="696"/>
    </location>
</feature>
<keyword evidence="7 14" id="KW-0597">Phosphoprotein</keyword>
<dbReference type="Pfam" id="PF07194">
    <property type="entry name" value="P2"/>
    <property type="match status" value="1"/>
</dbReference>
<evidence type="ECO:0000256" key="4">
    <source>
        <dbReference type="ARBA" id="ARBA00021495"/>
    </source>
</evidence>
<dbReference type="PROSITE" id="PS50894">
    <property type="entry name" value="HPT"/>
    <property type="match status" value="1"/>
</dbReference>
<dbReference type="SMART" id="SM00260">
    <property type="entry name" value="CheW"/>
    <property type="match status" value="2"/>
</dbReference>
<dbReference type="EMBL" id="WJXB01000001">
    <property type="protein sequence ID" value="MRN51425.1"/>
    <property type="molecule type" value="Genomic_DNA"/>
</dbReference>
<dbReference type="PANTHER" id="PTHR43395:SF10">
    <property type="entry name" value="CHEMOTAXIS PROTEIN CHEA"/>
    <property type="match status" value="1"/>
</dbReference>
<comment type="function">
    <text evidence="13">Involved in the transmission of sensory signals from the chemoreceptors to the flagellar motors. CheA is autophosphorylated; it can transfer its phosphate group to either CheB or CheY.</text>
</comment>
<dbReference type="InterPro" id="IPR003594">
    <property type="entry name" value="HATPase_dom"/>
</dbReference>
<dbReference type="PRINTS" id="PR00344">
    <property type="entry name" value="BCTRLSENSOR"/>
</dbReference>
<feature type="domain" description="HPt" evidence="17">
    <location>
        <begin position="2"/>
        <end position="106"/>
    </location>
</feature>
<dbReference type="InterPro" id="IPR010808">
    <property type="entry name" value="CheA_P2-bd"/>
</dbReference>
<reference evidence="18 19" key="1">
    <citation type="submission" date="2019-11" db="EMBL/GenBank/DDBJ databases">
        <title>Paenibacillus monticola sp. nov., a novel PGPR strain isolated from mountain sample in China.</title>
        <authorList>
            <person name="Zhao Q."/>
            <person name="Li H.-P."/>
            <person name="Zhang J.-L."/>
        </authorList>
    </citation>
    <scope>NUCLEOTIDE SEQUENCE [LARGE SCALE GENOMIC DNA]</scope>
    <source>
        <strain evidence="18 19">LC-T2</strain>
    </source>
</reference>
<dbReference type="SUPFAM" id="SSF47384">
    <property type="entry name" value="Homodimeric domain of signal transducing histidine kinase"/>
    <property type="match status" value="1"/>
</dbReference>
<evidence type="ECO:0000313" key="19">
    <source>
        <dbReference type="Proteomes" id="UP000463051"/>
    </source>
</evidence>
<dbReference type="GO" id="GO:0005737">
    <property type="term" value="C:cytoplasm"/>
    <property type="evidence" value="ECO:0007669"/>
    <property type="project" value="UniProtKB-SubCell"/>
</dbReference>
<evidence type="ECO:0000256" key="7">
    <source>
        <dbReference type="ARBA" id="ARBA00022553"/>
    </source>
</evidence>
<evidence type="ECO:0000256" key="11">
    <source>
        <dbReference type="ARBA" id="ARBA00022840"/>
    </source>
</evidence>
<dbReference type="Gene3D" id="3.30.70.1110">
    <property type="entry name" value="Histidine kinase CheA-like, P2 response regulator-binding domain"/>
    <property type="match status" value="1"/>
</dbReference>
<dbReference type="GO" id="GO:0006935">
    <property type="term" value="P:chemotaxis"/>
    <property type="evidence" value="ECO:0007669"/>
    <property type="project" value="UniProtKB-KW"/>
</dbReference>
<comment type="caution">
    <text evidence="18">The sequence shown here is derived from an EMBL/GenBank/DDBJ whole genome shotgun (WGS) entry which is preliminary data.</text>
</comment>
<dbReference type="InterPro" id="IPR004105">
    <property type="entry name" value="CheA-like_dim"/>
</dbReference>
<dbReference type="RefSeq" id="WP_154115986.1">
    <property type="nucleotide sequence ID" value="NZ_WJXB01000001.1"/>
</dbReference>
<dbReference type="Gene3D" id="3.30.565.10">
    <property type="entry name" value="Histidine kinase-like ATPase, C-terminal domain"/>
    <property type="match status" value="1"/>
</dbReference>
<name>A0A7X2H0T1_9BACL</name>
<comment type="catalytic activity">
    <reaction evidence="1">
        <text>ATP + protein L-histidine = ADP + protein N-phospho-L-histidine.</text>
        <dbReference type="EC" id="2.7.13.3"/>
    </reaction>
</comment>
<dbReference type="SMART" id="SM00073">
    <property type="entry name" value="HPT"/>
    <property type="match status" value="1"/>
</dbReference>
<dbReference type="Proteomes" id="UP000463051">
    <property type="component" value="Unassembled WGS sequence"/>
</dbReference>
<dbReference type="SUPFAM" id="SSF55874">
    <property type="entry name" value="ATPase domain of HSP90 chaperone/DNA topoisomerase II/histidine kinase"/>
    <property type="match status" value="1"/>
</dbReference>
<dbReference type="InterPro" id="IPR036890">
    <property type="entry name" value="HATPase_C_sf"/>
</dbReference>
<dbReference type="SUPFAM" id="SSF55052">
    <property type="entry name" value="CheY-binding domain of CheA"/>
    <property type="match status" value="1"/>
</dbReference>
<dbReference type="Pfam" id="PF02518">
    <property type="entry name" value="HATPase_c"/>
    <property type="match status" value="1"/>
</dbReference>
<dbReference type="CDD" id="cd00731">
    <property type="entry name" value="CheA_reg"/>
    <property type="match status" value="1"/>
</dbReference>
<dbReference type="InterPro" id="IPR005467">
    <property type="entry name" value="His_kinase_dom"/>
</dbReference>
<dbReference type="Gene3D" id="1.20.120.160">
    <property type="entry name" value="HPT domain"/>
    <property type="match status" value="1"/>
</dbReference>
<dbReference type="Gene3D" id="2.40.50.180">
    <property type="entry name" value="CheA-289, Domain 4"/>
    <property type="match status" value="1"/>
</dbReference>
<evidence type="ECO:0000259" key="17">
    <source>
        <dbReference type="PROSITE" id="PS50894"/>
    </source>
</evidence>
<dbReference type="SUPFAM" id="SSF47226">
    <property type="entry name" value="Histidine-containing phosphotransfer domain, HPT domain"/>
    <property type="match status" value="1"/>
</dbReference>
<dbReference type="Gene3D" id="1.10.287.560">
    <property type="entry name" value="Histidine kinase CheA-like, homodimeric domain"/>
    <property type="match status" value="1"/>
</dbReference>
<protein>
    <recommendedName>
        <fullName evidence="4">Chemotaxis protein CheA</fullName>
        <ecNumber evidence="3">2.7.13.3</ecNumber>
    </recommendedName>
</protein>
<dbReference type="InterPro" id="IPR051315">
    <property type="entry name" value="Bact_Chemotaxis_CheA"/>
</dbReference>
<dbReference type="GO" id="GO:0000155">
    <property type="term" value="F:phosphorelay sensor kinase activity"/>
    <property type="evidence" value="ECO:0007669"/>
    <property type="project" value="InterPro"/>
</dbReference>
<dbReference type="Pfam" id="PF01627">
    <property type="entry name" value="Hpt"/>
    <property type="match status" value="1"/>
</dbReference>
<keyword evidence="10" id="KW-0418">Kinase</keyword>
<dbReference type="EC" id="2.7.13.3" evidence="3"/>
<dbReference type="InterPro" id="IPR036097">
    <property type="entry name" value="HisK_dim/P_sf"/>
</dbReference>
<keyword evidence="19" id="KW-1185">Reference proteome</keyword>
<dbReference type="Gene3D" id="2.30.30.40">
    <property type="entry name" value="SH3 Domains"/>
    <property type="match status" value="2"/>
</dbReference>
<evidence type="ECO:0000256" key="8">
    <source>
        <dbReference type="ARBA" id="ARBA00022679"/>
    </source>
</evidence>
<dbReference type="PROSITE" id="PS50851">
    <property type="entry name" value="CHEW"/>
    <property type="match status" value="2"/>
</dbReference>
<dbReference type="SMART" id="SM00387">
    <property type="entry name" value="HATPase_c"/>
    <property type="match status" value="1"/>
</dbReference>
<dbReference type="CDD" id="cd16916">
    <property type="entry name" value="HATPase_CheA-like"/>
    <property type="match status" value="1"/>
</dbReference>
<dbReference type="Pfam" id="PF01584">
    <property type="entry name" value="CheW"/>
    <property type="match status" value="2"/>
</dbReference>
<feature type="domain" description="CheW-like" evidence="16">
    <location>
        <begin position="715"/>
        <end position="854"/>
    </location>
</feature>
<evidence type="ECO:0000259" key="15">
    <source>
        <dbReference type="PROSITE" id="PS50109"/>
    </source>
</evidence>